<dbReference type="EMBL" id="NBIV01000152">
    <property type="protein sequence ID" value="PXF42747.1"/>
    <property type="molecule type" value="Genomic_DNA"/>
</dbReference>
<dbReference type="PANTHER" id="PTHR11252:SF0">
    <property type="entry name" value="POLYRIBONUCLEOTIDE NUCLEOTIDYLTRANSFERASE 1, MITOCHONDRIAL"/>
    <property type="match status" value="1"/>
</dbReference>
<dbReference type="InterPro" id="IPR027408">
    <property type="entry name" value="PNPase/RNase_PH_dom_sf"/>
</dbReference>
<dbReference type="OrthoDB" id="1604at2759"/>
<dbReference type="GO" id="GO:0000965">
    <property type="term" value="P:mitochondrial RNA 3'-end processing"/>
    <property type="evidence" value="ECO:0007669"/>
    <property type="project" value="TreeGrafter"/>
</dbReference>
<accession>A0A2V3IL13</accession>
<dbReference type="GO" id="GO:0000175">
    <property type="term" value="F:3'-5'-RNA exonuclease activity"/>
    <property type="evidence" value="ECO:0007669"/>
    <property type="project" value="TreeGrafter"/>
</dbReference>
<protein>
    <submittedName>
        <fullName evidence="1">Polyribonucleotide nucleotidyltransferase 1, mitochondrial</fullName>
    </submittedName>
</protein>
<dbReference type="PANTHER" id="PTHR11252">
    <property type="entry name" value="POLYRIBONUCLEOTIDE NUCLEOTIDYLTRANSFERASE"/>
    <property type="match status" value="1"/>
</dbReference>
<evidence type="ECO:0000313" key="1">
    <source>
        <dbReference type="EMBL" id="PXF42747.1"/>
    </source>
</evidence>
<keyword evidence="2" id="KW-1185">Reference proteome</keyword>
<sequence length="317" mass="34580">MRQKSLSFLLGEISLLKNVTHELPRAWFFVTQQYDASVIQHWRSSATFGSSVQLSSAHSPLTSDVFLSTNRLAPLAPSSTVLRFADATILATAAPHSHPTIDFRSKAAAVGVIPLTWTRKEQQPALRETITARLIDRSLRAATPGAHVCVNVFGTRRTSDPPLDALAVNAASAAAAAPPAWKEPIAAEPVASKALLSTFVAISEQRRVLCLSIQAANAADSLITDAVAEALEAAVLLIQLQKGYHRMVLDLREREGLSSFPRQQPHPQQQPESFLVPDETVTNQIFQHAVKIFDQAFAKCRDRHGKAHRAHVLTTTQ</sequence>
<dbReference type="InterPro" id="IPR012162">
    <property type="entry name" value="PNPase"/>
</dbReference>
<reference evidence="1 2" key="1">
    <citation type="journal article" date="2018" name="Mol. Biol. Evol.">
        <title>Analysis of the draft genome of the red seaweed Gracilariopsis chorda provides insights into genome size evolution in Rhodophyta.</title>
        <authorList>
            <person name="Lee J."/>
            <person name="Yang E.C."/>
            <person name="Graf L."/>
            <person name="Yang J.H."/>
            <person name="Qiu H."/>
            <person name="Zel Zion U."/>
            <person name="Chan C.X."/>
            <person name="Stephens T.G."/>
            <person name="Weber A.P.M."/>
            <person name="Boo G.H."/>
            <person name="Boo S.M."/>
            <person name="Kim K.M."/>
            <person name="Shin Y."/>
            <person name="Jung M."/>
            <person name="Lee S.J."/>
            <person name="Yim H.S."/>
            <person name="Lee J.H."/>
            <person name="Bhattacharya D."/>
            <person name="Yoon H.S."/>
        </authorList>
    </citation>
    <scope>NUCLEOTIDE SEQUENCE [LARGE SCALE GENOMIC DNA]</scope>
    <source>
        <strain evidence="1 2">SKKU-2015</strain>
        <tissue evidence="1">Whole body</tissue>
    </source>
</reference>
<name>A0A2V3IL13_9FLOR</name>
<comment type="caution">
    <text evidence="1">The sequence shown here is derived from an EMBL/GenBank/DDBJ whole genome shotgun (WGS) entry which is preliminary data.</text>
</comment>
<proteinExistence type="predicted"/>
<dbReference type="GO" id="GO:0004654">
    <property type="term" value="F:polyribonucleotide nucleotidyltransferase activity"/>
    <property type="evidence" value="ECO:0007669"/>
    <property type="project" value="InterPro"/>
</dbReference>
<gene>
    <name evidence="1" type="ORF">BWQ96_07562</name>
</gene>
<dbReference type="Proteomes" id="UP000247409">
    <property type="component" value="Unassembled WGS sequence"/>
</dbReference>
<dbReference type="GO" id="GO:0005829">
    <property type="term" value="C:cytosol"/>
    <property type="evidence" value="ECO:0007669"/>
    <property type="project" value="TreeGrafter"/>
</dbReference>
<keyword evidence="1" id="KW-0808">Transferase</keyword>
<dbReference type="GO" id="GO:0000958">
    <property type="term" value="P:mitochondrial mRNA catabolic process"/>
    <property type="evidence" value="ECO:0007669"/>
    <property type="project" value="TreeGrafter"/>
</dbReference>
<dbReference type="SUPFAM" id="SSF54211">
    <property type="entry name" value="Ribosomal protein S5 domain 2-like"/>
    <property type="match status" value="1"/>
</dbReference>
<dbReference type="GO" id="GO:0005739">
    <property type="term" value="C:mitochondrion"/>
    <property type="evidence" value="ECO:0007669"/>
    <property type="project" value="TreeGrafter"/>
</dbReference>
<dbReference type="AlphaFoldDB" id="A0A2V3IL13"/>
<evidence type="ECO:0000313" key="2">
    <source>
        <dbReference type="Proteomes" id="UP000247409"/>
    </source>
</evidence>
<dbReference type="STRING" id="448386.A0A2V3IL13"/>
<dbReference type="InterPro" id="IPR020568">
    <property type="entry name" value="Ribosomal_Su5_D2-typ_SF"/>
</dbReference>
<organism evidence="1 2">
    <name type="scientific">Gracilariopsis chorda</name>
    <dbReference type="NCBI Taxonomy" id="448386"/>
    <lineage>
        <taxon>Eukaryota</taxon>
        <taxon>Rhodophyta</taxon>
        <taxon>Florideophyceae</taxon>
        <taxon>Rhodymeniophycidae</taxon>
        <taxon>Gracilariales</taxon>
        <taxon>Gracilariaceae</taxon>
        <taxon>Gracilariopsis</taxon>
    </lineage>
</organism>
<dbReference type="Gene3D" id="3.30.230.70">
    <property type="entry name" value="GHMP Kinase, N-terminal domain"/>
    <property type="match status" value="1"/>
</dbReference>
<dbReference type="GO" id="GO:0003723">
    <property type="term" value="F:RNA binding"/>
    <property type="evidence" value="ECO:0007669"/>
    <property type="project" value="InterPro"/>
</dbReference>